<comment type="caution">
    <text evidence="1">The sequence shown here is derived from an EMBL/GenBank/DDBJ whole genome shotgun (WGS) entry which is preliminary data.</text>
</comment>
<protein>
    <submittedName>
        <fullName evidence="1">Uncharacterized protein</fullName>
    </submittedName>
</protein>
<dbReference type="Proteomes" id="UP000324091">
    <property type="component" value="Chromosome 13"/>
</dbReference>
<keyword evidence="2" id="KW-1185">Reference proteome</keyword>
<sequence>MTGVNNHKSSWLLSQYFASPNWTEGMDQEHVLGMLSMFYPDVRLPDVSYVNFRNLLKPLRGMFLISFSPKMSNSENRFLLNILELEKIVWKNRDGFTEILGDVLLVSLSICHSKTGIMAT</sequence>
<dbReference type="AlphaFoldDB" id="A0A5C6P799"/>
<evidence type="ECO:0000313" key="2">
    <source>
        <dbReference type="Proteomes" id="UP000324091"/>
    </source>
</evidence>
<name>A0A5C6P799_9TELE</name>
<dbReference type="EMBL" id="RHFK02000005">
    <property type="protein sequence ID" value="TWW75562.1"/>
    <property type="molecule type" value="Genomic_DNA"/>
</dbReference>
<proteinExistence type="predicted"/>
<gene>
    <name evidence="1" type="ORF">D4764_13G0002240</name>
</gene>
<organism evidence="1 2">
    <name type="scientific">Takifugu flavidus</name>
    <name type="common">sansaifugu</name>
    <dbReference type="NCBI Taxonomy" id="433684"/>
    <lineage>
        <taxon>Eukaryota</taxon>
        <taxon>Metazoa</taxon>
        <taxon>Chordata</taxon>
        <taxon>Craniata</taxon>
        <taxon>Vertebrata</taxon>
        <taxon>Euteleostomi</taxon>
        <taxon>Actinopterygii</taxon>
        <taxon>Neopterygii</taxon>
        <taxon>Teleostei</taxon>
        <taxon>Neoteleostei</taxon>
        <taxon>Acanthomorphata</taxon>
        <taxon>Eupercaria</taxon>
        <taxon>Tetraodontiformes</taxon>
        <taxon>Tetradontoidea</taxon>
        <taxon>Tetraodontidae</taxon>
        <taxon>Takifugu</taxon>
    </lineage>
</organism>
<evidence type="ECO:0000313" key="1">
    <source>
        <dbReference type="EMBL" id="TWW75562.1"/>
    </source>
</evidence>
<reference evidence="1 2" key="1">
    <citation type="submission" date="2019-04" db="EMBL/GenBank/DDBJ databases">
        <title>Chromosome genome assembly for Takifugu flavidus.</title>
        <authorList>
            <person name="Xiao S."/>
        </authorList>
    </citation>
    <scope>NUCLEOTIDE SEQUENCE [LARGE SCALE GENOMIC DNA]</scope>
    <source>
        <strain evidence="1">HTHZ2018</strain>
        <tissue evidence="1">Muscle</tissue>
    </source>
</reference>
<accession>A0A5C6P799</accession>